<dbReference type="GO" id="GO:0019134">
    <property type="term" value="F:glucosamine-1-phosphate N-acetyltransferase activity"/>
    <property type="evidence" value="ECO:0007669"/>
    <property type="project" value="UniProtKB-EC"/>
</dbReference>
<evidence type="ECO:0000256" key="3">
    <source>
        <dbReference type="ARBA" id="ARBA00023315"/>
    </source>
</evidence>
<evidence type="ECO:0000259" key="7">
    <source>
        <dbReference type="Pfam" id="PF00483"/>
    </source>
</evidence>
<evidence type="ECO:0000313" key="8">
    <source>
        <dbReference type="EMBL" id="HIS75595.1"/>
    </source>
</evidence>
<gene>
    <name evidence="8" type="ORF">IAB51_02185</name>
</gene>
<dbReference type="PANTHER" id="PTHR43584:SF3">
    <property type="entry name" value="BIFUNCTIONAL PROTEIN GLMU"/>
    <property type="match status" value="1"/>
</dbReference>
<comment type="catalytic activity">
    <reaction evidence="4">
        <text>alpha-D-glucosamine 1-phosphate + acetyl-CoA = N-acetyl-alpha-D-glucosamine 1-phosphate + CoA + H(+)</text>
        <dbReference type="Rhea" id="RHEA:13725"/>
        <dbReference type="ChEBI" id="CHEBI:15378"/>
        <dbReference type="ChEBI" id="CHEBI:57287"/>
        <dbReference type="ChEBI" id="CHEBI:57288"/>
        <dbReference type="ChEBI" id="CHEBI:57776"/>
        <dbReference type="ChEBI" id="CHEBI:58516"/>
        <dbReference type="EC" id="2.3.1.157"/>
    </reaction>
</comment>
<dbReference type="Gene3D" id="3.90.550.10">
    <property type="entry name" value="Spore Coat Polysaccharide Biosynthesis Protein SpsA, Chain A"/>
    <property type="match status" value="1"/>
</dbReference>
<comment type="caution">
    <text evidence="8">The sequence shown here is derived from an EMBL/GenBank/DDBJ whole genome shotgun (WGS) entry which is preliminary data.</text>
</comment>
<evidence type="ECO:0000256" key="2">
    <source>
        <dbReference type="ARBA" id="ARBA00022695"/>
    </source>
</evidence>
<dbReference type="GO" id="GO:0003977">
    <property type="term" value="F:UDP-N-acetylglucosamine diphosphorylase activity"/>
    <property type="evidence" value="ECO:0007669"/>
    <property type="project" value="UniProtKB-EC"/>
</dbReference>
<evidence type="ECO:0000256" key="1">
    <source>
        <dbReference type="ARBA" id="ARBA00022679"/>
    </source>
</evidence>
<reference evidence="8" key="2">
    <citation type="journal article" date="2021" name="PeerJ">
        <title>Extensive microbial diversity within the chicken gut microbiome revealed by metagenomics and culture.</title>
        <authorList>
            <person name="Gilroy R."/>
            <person name="Ravi A."/>
            <person name="Getino M."/>
            <person name="Pursley I."/>
            <person name="Horton D.L."/>
            <person name="Alikhan N.F."/>
            <person name="Baker D."/>
            <person name="Gharbi K."/>
            <person name="Hall N."/>
            <person name="Watson M."/>
            <person name="Adriaenssens E.M."/>
            <person name="Foster-Nyarko E."/>
            <person name="Jarju S."/>
            <person name="Secka A."/>
            <person name="Antonio M."/>
            <person name="Oren A."/>
            <person name="Chaudhuri R.R."/>
            <person name="La Ragione R."/>
            <person name="Hildebrand F."/>
            <person name="Pallen M.J."/>
        </authorList>
    </citation>
    <scope>NUCLEOTIDE SEQUENCE</scope>
    <source>
        <strain evidence="8">CHK199-13235</strain>
    </source>
</reference>
<dbReference type="InterPro" id="IPR005835">
    <property type="entry name" value="NTP_transferase_dom"/>
</dbReference>
<dbReference type="Pfam" id="PF00483">
    <property type="entry name" value="NTP_transferase"/>
    <property type="match status" value="1"/>
</dbReference>
<accession>A0A9D1FLY0</accession>
<comment type="catalytic activity">
    <reaction evidence="5">
        <text>N-acetyl-alpha-D-glucosamine 1-phosphate + UTP + H(+) = UDP-N-acetyl-alpha-D-glucosamine + diphosphate</text>
        <dbReference type="Rhea" id="RHEA:13509"/>
        <dbReference type="ChEBI" id="CHEBI:15378"/>
        <dbReference type="ChEBI" id="CHEBI:33019"/>
        <dbReference type="ChEBI" id="CHEBI:46398"/>
        <dbReference type="ChEBI" id="CHEBI:57705"/>
        <dbReference type="ChEBI" id="CHEBI:57776"/>
        <dbReference type="EC" id="2.7.7.23"/>
    </reaction>
</comment>
<evidence type="ECO:0000256" key="5">
    <source>
        <dbReference type="ARBA" id="ARBA00048493"/>
    </source>
</evidence>
<feature type="domain" description="Nucleotidyl transferase" evidence="7">
    <location>
        <begin position="2"/>
        <end position="219"/>
    </location>
</feature>
<dbReference type="SUPFAM" id="SSF53448">
    <property type="entry name" value="Nucleotide-diphospho-sugar transferases"/>
    <property type="match status" value="1"/>
</dbReference>
<dbReference type="InterPro" id="IPR029044">
    <property type="entry name" value="Nucleotide-diphossugar_trans"/>
</dbReference>
<dbReference type="InterPro" id="IPR050065">
    <property type="entry name" value="GlmU-like"/>
</dbReference>
<dbReference type="Proteomes" id="UP000824002">
    <property type="component" value="Unassembled WGS sequence"/>
</dbReference>
<dbReference type="PANTHER" id="PTHR43584">
    <property type="entry name" value="NUCLEOTIDYL TRANSFERASE"/>
    <property type="match status" value="1"/>
</dbReference>
<dbReference type="AlphaFoldDB" id="A0A9D1FLY0"/>
<organism evidence="8 9">
    <name type="scientific">Candidatus Merdivicinus excrementipullorum</name>
    <dbReference type="NCBI Taxonomy" id="2840867"/>
    <lineage>
        <taxon>Bacteria</taxon>
        <taxon>Bacillati</taxon>
        <taxon>Bacillota</taxon>
        <taxon>Clostridia</taxon>
        <taxon>Eubacteriales</taxon>
        <taxon>Oscillospiraceae</taxon>
        <taxon>Oscillospiraceae incertae sedis</taxon>
        <taxon>Candidatus Merdivicinus</taxon>
    </lineage>
</organism>
<dbReference type="CDD" id="cd02540">
    <property type="entry name" value="GT2_GlmU_N_bac"/>
    <property type="match status" value="1"/>
</dbReference>
<evidence type="ECO:0000256" key="6">
    <source>
        <dbReference type="ARBA" id="ARBA00049628"/>
    </source>
</evidence>
<keyword evidence="2" id="KW-0548">Nucleotidyltransferase</keyword>
<evidence type="ECO:0000313" key="9">
    <source>
        <dbReference type="Proteomes" id="UP000824002"/>
    </source>
</evidence>
<proteinExistence type="predicted"/>
<dbReference type="EMBL" id="DVJP01000018">
    <property type="protein sequence ID" value="HIS75595.1"/>
    <property type="molecule type" value="Genomic_DNA"/>
</dbReference>
<reference evidence="8" key="1">
    <citation type="submission" date="2020-10" db="EMBL/GenBank/DDBJ databases">
        <authorList>
            <person name="Gilroy R."/>
        </authorList>
    </citation>
    <scope>NUCLEOTIDE SEQUENCE</scope>
    <source>
        <strain evidence="8">CHK199-13235</strain>
    </source>
</reference>
<comment type="function">
    <text evidence="6">Catalyzes the last two sequential reactions in the de novo biosynthetic pathway for UDP-N-acetylglucosamine (UDP-GlcNAc). The C-terminal domain catalyzes the transfer of acetyl group from acetyl coenzyme A to glucosamine-1-phosphate (GlcN-1-P) to produce N-acetylglucosamine-1-phosphate (GlcNAc-1-P), which is converted into UDP-GlcNAc by the transfer of uridine 5-monophosphate (from uridine 5-triphosphate), a reaction catalyzed by the N-terminal domain.</text>
</comment>
<keyword evidence="1 8" id="KW-0808">Transferase</keyword>
<name>A0A9D1FLY0_9FIRM</name>
<sequence length="244" mass="27221">MKAIILAAGKGKRLHSEQFTAPKVLREANGRPLLSYVVENLDFIPNKKDIVIVAGYRKEMVMEAFQDGYTFAIQEEQLGTGHAVNCAKEALADYDGPVLVCYGDMPLFKKETYQNLAKIHKEEGNDCTILTGVSNRGLAYGRIIRDEDGNFTGVVEDRDCTPEQKKINELNVGIYVFDSKKLFACLKELKNSNAQGEYYLTDVPAIMMSKGYQIGTYTTRDDTEILGVNTPEDLALCEAVLKNR</sequence>
<protein>
    <submittedName>
        <fullName evidence="8">NTP transferase domain-containing protein</fullName>
    </submittedName>
</protein>
<evidence type="ECO:0000256" key="4">
    <source>
        <dbReference type="ARBA" id="ARBA00048247"/>
    </source>
</evidence>
<keyword evidence="3" id="KW-0012">Acyltransferase</keyword>